<keyword evidence="4 7" id="KW-1015">Disulfide bond</keyword>
<dbReference type="InterPro" id="IPR013766">
    <property type="entry name" value="Thioredoxin_domain"/>
</dbReference>
<evidence type="ECO:0000256" key="7">
    <source>
        <dbReference type="PIRSR" id="PIRSR000077-4"/>
    </source>
</evidence>
<keyword evidence="2" id="KW-0813">Transport</keyword>
<dbReference type="SUPFAM" id="SSF52833">
    <property type="entry name" value="Thioredoxin-like"/>
    <property type="match status" value="1"/>
</dbReference>
<gene>
    <name evidence="9" type="ORF">A8990_1042</name>
</gene>
<sequence length="104" mass="11758">MALIEVTDRDFVEKVMRTKVLVLVGFYTDCCCGMTDSVLRELNRNLGDNVMIAKLNVDENPETVSNQEVISVPTMKLFKEGSLVAMMIGLHAKNDLEKIIKEYM</sequence>
<protein>
    <recommendedName>
        <fullName evidence="6">Thioredoxin</fullName>
    </recommendedName>
</protein>
<feature type="disulfide bond" description="Redox-active" evidence="7">
    <location>
        <begin position="31"/>
        <end position="32"/>
    </location>
</feature>
<dbReference type="GO" id="GO:0015035">
    <property type="term" value="F:protein-disulfide reductase activity"/>
    <property type="evidence" value="ECO:0007669"/>
    <property type="project" value="InterPro"/>
</dbReference>
<dbReference type="PIRSF" id="PIRSF000077">
    <property type="entry name" value="Thioredoxin"/>
    <property type="match status" value="1"/>
</dbReference>
<evidence type="ECO:0000256" key="3">
    <source>
        <dbReference type="ARBA" id="ARBA00022982"/>
    </source>
</evidence>
<evidence type="ECO:0000256" key="5">
    <source>
        <dbReference type="ARBA" id="ARBA00023284"/>
    </source>
</evidence>
<reference evidence="9 10" key="1">
    <citation type="submission" date="2018-08" db="EMBL/GenBank/DDBJ databases">
        <title>Genomic Encyclopedia of Type Strains, Phase III (KMG-III): the genomes of soil and plant-associated and newly described type strains.</title>
        <authorList>
            <person name="Whitman W."/>
        </authorList>
    </citation>
    <scope>NUCLEOTIDE SEQUENCE [LARGE SCALE GENOMIC DNA]</scope>
    <source>
        <strain evidence="9 10">CGMCC 1.10966</strain>
    </source>
</reference>
<evidence type="ECO:0000313" key="10">
    <source>
        <dbReference type="Proteomes" id="UP000256304"/>
    </source>
</evidence>
<dbReference type="OrthoDB" id="9790390at2"/>
<dbReference type="InterPro" id="IPR005746">
    <property type="entry name" value="Thioredoxin"/>
</dbReference>
<dbReference type="CDD" id="cd02947">
    <property type="entry name" value="TRX_family"/>
    <property type="match status" value="1"/>
</dbReference>
<evidence type="ECO:0000256" key="1">
    <source>
        <dbReference type="ARBA" id="ARBA00008987"/>
    </source>
</evidence>
<dbReference type="PANTHER" id="PTHR45663:SF11">
    <property type="entry name" value="GEO12009P1"/>
    <property type="match status" value="1"/>
</dbReference>
<dbReference type="Gene3D" id="3.40.30.10">
    <property type="entry name" value="Glutaredoxin"/>
    <property type="match status" value="1"/>
</dbReference>
<comment type="similarity">
    <text evidence="1 6">Belongs to the thioredoxin family.</text>
</comment>
<evidence type="ECO:0000259" key="8">
    <source>
        <dbReference type="Pfam" id="PF00085"/>
    </source>
</evidence>
<evidence type="ECO:0000256" key="2">
    <source>
        <dbReference type="ARBA" id="ARBA00022448"/>
    </source>
</evidence>
<proteinExistence type="inferred from homology"/>
<keyword evidence="5 7" id="KW-0676">Redox-active center</keyword>
<dbReference type="Proteomes" id="UP000256304">
    <property type="component" value="Unassembled WGS sequence"/>
</dbReference>
<dbReference type="EMBL" id="QTTN01000004">
    <property type="protein sequence ID" value="REE91495.1"/>
    <property type="molecule type" value="Genomic_DNA"/>
</dbReference>
<keyword evidence="10" id="KW-1185">Reference proteome</keyword>
<dbReference type="GO" id="GO:0005829">
    <property type="term" value="C:cytosol"/>
    <property type="evidence" value="ECO:0007669"/>
    <property type="project" value="TreeGrafter"/>
</dbReference>
<feature type="domain" description="Thioredoxin" evidence="8">
    <location>
        <begin position="4"/>
        <end position="102"/>
    </location>
</feature>
<evidence type="ECO:0000256" key="6">
    <source>
        <dbReference type="PIRNR" id="PIRNR000077"/>
    </source>
</evidence>
<comment type="caution">
    <text evidence="9">The sequence shown here is derived from an EMBL/GenBank/DDBJ whole genome shotgun (WGS) entry which is preliminary data.</text>
</comment>
<dbReference type="Pfam" id="PF00085">
    <property type="entry name" value="Thioredoxin"/>
    <property type="match status" value="1"/>
</dbReference>
<organism evidence="9 10">
    <name type="scientific">Paenibacillus taihuensis</name>
    <dbReference type="NCBI Taxonomy" id="1156355"/>
    <lineage>
        <taxon>Bacteria</taxon>
        <taxon>Bacillati</taxon>
        <taxon>Bacillota</taxon>
        <taxon>Bacilli</taxon>
        <taxon>Bacillales</taxon>
        <taxon>Paenibacillaceae</taxon>
        <taxon>Paenibacillus</taxon>
    </lineage>
</organism>
<dbReference type="RefSeq" id="WP_116187849.1">
    <property type="nucleotide sequence ID" value="NZ_QTTN01000004.1"/>
</dbReference>
<dbReference type="InterPro" id="IPR036249">
    <property type="entry name" value="Thioredoxin-like_sf"/>
</dbReference>
<evidence type="ECO:0000256" key="4">
    <source>
        <dbReference type="ARBA" id="ARBA00023157"/>
    </source>
</evidence>
<keyword evidence="3" id="KW-0249">Electron transport</keyword>
<accession>A0A3D9SGU2</accession>
<evidence type="ECO:0000313" key="9">
    <source>
        <dbReference type="EMBL" id="REE91495.1"/>
    </source>
</evidence>
<dbReference type="PANTHER" id="PTHR45663">
    <property type="entry name" value="GEO12009P1"/>
    <property type="match status" value="1"/>
</dbReference>
<dbReference type="AlphaFoldDB" id="A0A3D9SGU2"/>
<dbReference type="GO" id="GO:0045454">
    <property type="term" value="P:cell redox homeostasis"/>
    <property type="evidence" value="ECO:0007669"/>
    <property type="project" value="TreeGrafter"/>
</dbReference>
<name>A0A3D9SGU2_9BACL</name>